<dbReference type="HAMAP" id="MF_01334">
    <property type="entry name" value="Ribosomal_bL25_CTC"/>
    <property type="match status" value="1"/>
</dbReference>
<dbReference type="SUPFAM" id="SSF50715">
    <property type="entry name" value="Ribosomal protein L25-like"/>
    <property type="match status" value="1"/>
</dbReference>
<dbReference type="Gene3D" id="2.40.240.10">
    <property type="entry name" value="Ribosomal Protein L25, Chain P"/>
    <property type="match status" value="1"/>
</dbReference>
<proteinExistence type="inferred from homology"/>
<evidence type="ECO:0000259" key="6">
    <source>
        <dbReference type="Pfam" id="PF01386"/>
    </source>
</evidence>
<dbReference type="InterPro" id="IPR037121">
    <property type="entry name" value="Ribosomal_bL25_C"/>
</dbReference>
<dbReference type="InterPro" id="IPR011035">
    <property type="entry name" value="Ribosomal_bL25/Gln-tRNA_synth"/>
</dbReference>
<dbReference type="InterPro" id="IPR020056">
    <property type="entry name" value="Rbsml_bL25/Gln-tRNA_synth_N"/>
</dbReference>
<dbReference type="CDD" id="cd00495">
    <property type="entry name" value="Ribosomal_L25_TL5_CTC"/>
    <property type="match status" value="1"/>
</dbReference>
<comment type="subunit">
    <text evidence="5">Part of the 50S ribosomal subunit; part of the 5S rRNA/L5/L18/L25 subcomplex. Contacts the 5S rRNA. Binds to the 5S rRNA independently of L5 and L18.</text>
</comment>
<comment type="function">
    <text evidence="5">This is one of the proteins that binds to the 5S RNA in the ribosome where it forms part of the central protuberance.</text>
</comment>
<evidence type="ECO:0000259" key="7">
    <source>
        <dbReference type="Pfam" id="PF14693"/>
    </source>
</evidence>
<dbReference type="Proteomes" id="UP000198718">
    <property type="component" value="Unassembled WGS sequence"/>
</dbReference>
<dbReference type="NCBIfam" id="TIGR00731">
    <property type="entry name" value="bL25_bact_ctc"/>
    <property type="match status" value="1"/>
</dbReference>
<accession>A0A1G9IZ54</accession>
<dbReference type="OrthoDB" id="9790002at2"/>
<dbReference type="InterPro" id="IPR001021">
    <property type="entry name" value="Ribosomal_bL25_long"/>
</dbReference>
<evidence type="ECO:0000256" key="3">
    <source>
        <dbReference type="ARBA" id="ARBA00022980"/>
    </source>
</evidence>
<sequence length="197" mass="22557">MGTPMLKINLREATGKNKVAKDRREGNIPGTLYSKGKDTKSVYLKEKEMEKILSLQGISGKVGLSLEGEKTYAIIKEIQRGNLKQDLLHVDFQTLDENQKIKLTVPIHILNKEKVETSYEILQVQLNEVEIQTYPRYLPEKIEVDAVKLKEQDYLTLADLNIVEDENIEILNDMNSIIANIVYANKAEEPTEEREEL</sequence>
<feature type="domain" description="Large ribosomal subunit protein bL25 L25" evidence="6">
    <location>
        <begin position="6"/>
        <end position="92"/>
    </location>
</feature>
<keyword evidence="1 5" id="KW-0699">rRNA-binding</keyword>
<dbReference type="Pfam" id="PF01386">
    <property type="entry name" value="Ribosomal_L25p"/>
    <property type="match status" value="1"/>
</dbReference>
<name>A0A1G9IZ54_9FIRM</name>
<dbReference type="EMBL" id="FNFP01000014">
    <property type="protein sequence ID" value="SDL30381.1"/>
    <property type="molecule type" value="Genomic_DNA"/>
</dbReference>
<dbReference type="PANTHER" id="PTHR33284">
    <property type="entry name" value="RIBOSOMAL PROTEIN L25/GLN-TRNA SYNTHETASE, ANTI-CODON-BINDING DOMAIN-CONTAINING PROTEIN"/>
    <property type="match status" value="1"/>
</dbReference>
<comment type="similarity">
    <text evidence="5">Belongs to the bacterial ribosomal protein bL25 family. CTC subfamily.</text>
</comment>
<evidence type="ECO:0000256" key="1">
    <source>
        <dbReference type="ARBA" id="ARBA00022730"/>
    </source>
</evidence>
<dbReference type="GO" id="GO:0003735">
    <property type="term" value="F:structural constituent of ribosome"/>
    <property type="evidence" value="ECO:0007669"/>
    <property type="project" value="InterPro"/>
</dbReference>
<dbReference type="PANTHER" id="PTHR33284:SF1">
    <property type="entry name" value="RIBOSOMAL PROTEIN L25_GLN-TRNA SYNTHETASE, ANTI-CODON-BINDING DOMAIN-CONTAINING PROTEIN"/>
    <property type="match status" value="1"/>
</dbReference>
<dbReference type="STRING" id="393762.SAMN05660472_02979"/>
<evidence type="ECO:0000256" key="2">
    <source>
        <dbReference type="ARBA" id="ARBA00022884"/>
    </source>
</evidence>
<feature type="domain" description="Large ribosomal subunit protein bL25 beta" evidence="7">
    <location>
        <begin position="100"/>
        <end position="183"/>
    </location>
</feature>
<dbReference type="InterPro" id="IPR020057">
    <property type="entry name" value="Ribosomal_bL25_b-dom"/>
</dbReference>
<dbReference type="InterPro" id="IPR020930">
    <property type="entry name" value="Ribosomal_uL5_bac-type"/>
</dbReference>
<gene>
    <name evidence="5" type="primary">rplY</name>
    <name evidence="5" type="synonym">ctc</name>
    <name evidence="8" type="ORF">SAMN05660472_02979</name>
</gene>
<evidence type="ECO:0000313" key="9">
    <source>
        <dbReference type="Proteomes" id="UP000198718"/>
    </source>
</evidence>
<organism evidence="8 9">
    <name type="scientific">Natronincola ferrireducens</name>
    <dbReference type="NCBI Taxonomy" id="393762"/>
    <lineage>
        <taxon>Bacteria</taxon>
        <taxon>Bacillati</taxon>
        <taxon>Bacillota</taxon>
        <taxon>Clostridia</taxon>
        <taxon>Peptostreptococcales</taxon>
        <taxon>Natronincolaceae</taxon>
        <taxon>Natronincola</taxon>
    </lineage>
</organism>
<dbReference type="RefSeq" id="WP_090555008.1">
    <property type="nucleotide sequence ID" value="NZ_FNFP01000014.1"/>
</dbReference>
<reference evidence="8 9" key="1">
    <citation type="submission" date="2016-10" db="EMBL/GenBank/DDBJ databases">
        <authorList>
            <person name="de Groot N.N."/>
        </authorList>
    </citation>
    <scope>NUCLEOTIDE SEQUENCE [LARGE SCALE GENOMIC DNA]</scope>
    <source>
        <strain evidence="8 9">DSM 18346</strain>
    </source>
</reference>
<dbReference type="Pfam" id="PF14693">
    <property type="entry name" value="Ribosomal_TL5_C"/>
    <property type="match status" value="1"/>
</dbReference>
<dbReference type="GO" id="GO:0008097">
    <property type="term" value="F:5S rRNA binding"/>
    <property type="evidence" value="ECO:0007669"/>
    <property type="project" value="InterPro"/>
</dbReference>
<keyword evidence="2 5" id="KW-0694">RNA-binding</keyword>
<evidence type="ECO:0000313" key="8">
    <source>
        <dbReference type="EMBL" id="SDL30381.1"/>
    </source>
</evidence>
<evidence type="ECO:0000256" key="4">
    <source>
        <dbReference type="ARBA" id="ARBA00023274"/>
    </source>
</evidence>
<protein>
    <recommendedName>
        <fullName evidence="5">Large ribosomal subunit protein bL25</fullName>
    </recommendedName>
    <alternativeName>
        <fullName evidence="5">General stress protein CTC</fullName>
    </alternativeName>
</protein>
<dbReference type="AlphaFoldDB" id="A0A1G9IZ54"/>
<dbReference type="InterPro" id="IPR029751">
    <property type="entry name" value="Ribosomal_L25_dom"/>
</dbReference>
<dbReference type="GO" id="GO:0022625">
    <property type="term" value="C:cytosolic large ribosomal subunit"/>
    <property type="evidence" value="ECO:0007669"/>
    <property type="project" value="TreeGrafter"/>
</dbReference>
<dbReference type="Gene3D" id="2.170.120.20">
    <property type="entry name" value="Ribosomal protein L25, beta domain"/>
    <property type="match status" value="1"/>
</dbReference>
<keyword evidence="4 5" id="KW-0687">Ribonucleoprotein</keyword>
<keyword evidence="9" id="KW-1185">Reference proteome</keyword>
<keyword evidence="3 5" id="KW-0689">Ribosomal protein</keyword>
<dbReference type="GO" id="GO:0006412">
    <property type="term" value="P:translation"/>
    <property type="evidence" value="ECO:0007669"/>
    <property type="project" value="UniProtKB-UniRule"/>
</dbReference>
<evidence type="ECO:0000256" key="5">
    <source>
        <dbReference type="HAMAP-Rule" id="MF_01334"/>
    </source>
</evidence>